<dbReference type="InParanoid" id="A0A067PZI7"/>
<evidence type="ECO:0000313" key="1">
    <source>
        <dbReference type="EMBL" id="KDQ60233.1"/>
    </source>
</evidence>
<dbReference type="Gene3D" id="3.80.10.10">
    <property type="entry name" value="Ribonuclease Inhibitor"/>
    <property type="match status" value="2"/>
</dbReference>
<evidence type="ECO:0000313" key="2">
    <source>
        <dbReference type="Proteomes" id="UP000027265"/>
    </source>
</evidence>
<organism evidence="1 2">
    <name type="scientific">Jaapia argillacea MUCL 33604</name>
    <dbReference type="NCBI Taxonomy" id="933084"/>
    <lineage>
        <taxon>Eukaryota</taxon>
        <taxon>Fungi</taxon>
        <taxon>Dikarya</taxon>
        <taxon>Basidiomycota</taxon>
        <taxon>Agaricomycotina</taxon>
        <taxon>Agaricomycetes</taxon>
        <taxon>Agaricomycetidae</taxon>
        <taxon>Jaapiales</taxon>
        <taxon>Jaapiaceae</taxon>
        <taxon>Jaapia</taxon>
    </lineage>
</organism>
<dbReference type="AlphaFoldDB" id="A0A067PZI7"/>
<dbReference type="STRING" id="933084.A0A067PZI7"/>
<protein>
    <recommendedName>
        <fullName evidence="3">F-box domain-containing protein</fullName>
    </recommendedName>
</protein>
<dbReference type="OrthoDB" id="2752819at2759"/>
<dbReference type="EMBL" id="KL197714">
    <property type="protein sequence ID" value="KDQ60233.1"/>
    <property type="molecule type" value="Genomic_DNA"/>
</dbReference>
<reference evidence="2" key="1">
    <citation type="journal article" date="2014" name="Proc. Natl. Acad. Sci. U.S.A.">
        <title>Extensive sampling of basidiomycete genomes demonstrates inadequacy of the white-rot/brown-rot paradigm for wood decay fungi.</title>
        <authorList>
            <person name="Riley R."/>
            <person name="Salamov A.A."/>
            <person name="Brown D.W."/>
            <person name="Nagy L.G."/>
            <person name="Floudas D."/>
            <person name="Held B.W."/>
            <person name="Levasseur A."/>
            <person name="Lombard V."/>
            <person name="Morin E."/>
            <person name="Otillar R."/>
            <person name="Lindquist E.A."/>
            <person name="Sun H."/>
            <person name="LaButti K.M."/>
            <person name="Schmutz J."/>
            <person name="Jabbour D."/>
            <person name="Luo H."/>
            <person name="Baker S.E."/>
            <person name="Pisabarro A.G."/>
            <person name="Walton J.D."/>
            <person name="Blanchette R.A."/>
            <person name="Henrissat B."/>
            <person name="Martin F."/>
            <person name="Cullen D."/>
            <person name="Hibbett D.S."/>
            <person name="Grigoriev I.V."/>
        </authorList>
    </citation>
    <scope>NUCLEOTIDE SEQUENCE [LARGE SCALE GENOMIC DNA]</scope>
    <source>
        <strain evidence="2">MUCL 33604</strain>
    </source>
</reference>
<accession>A0A067PZI7</accession>
<keyword evidence="2" id="KW-1185">Reference proteome</keyword>
<dbReference type="Proteomes" id="UP000027265">
    <property type="component" value="Unassembled WGS sequence"/>
</dbReference>
<gene>
    <name evidence="1" type="ORF">JAAARDRAFT_205226</name>
</gene>
<name>A0A067PZI7_9AGAM</name>
<sequence>MAQKVFLVEELCHEICWSIDLRERSGTLAQLARCSRSLAGPALDVLWYEMDSMRPLMELIPVVQSKIDPEDGAVTYYLGGPIEDQHWIRFDIYAHRIRVLRYHHGGATDGDCRIYSRLALSRPLPMFPNLRSLTWLHDELDLLFDHQFIEEISPFLMTSLQTLSLGTYWWEALDFDQPDKYEVAECFVSTLARRCPSLEHFALRGRIQDMSLAFIGTFHHLRSLDLSLLLMDQGYVDAELLNALGTLPELQSISGLQAIKPIRGHISPTSSFPALKSLGFSHIPVTSLLLIVKAITSMSFRSLDVRHLHNDSPADLDALLSTLTIFPKFEEICLCNFTPWLSDLKMPCIESFFRLGLLRKVELRLWSAVNDPRVMEPDLVDRMASAWPKLESLSTQYAFPISSLWSLALRCPKLTRLAFEKLVFRDDDPTQIVQDTPILSHPLRELAFDLVSTTDDYAWIAAVLDRLFPHLLVSASKGSPPGITIALLKLRSQSTKEEVGVLLKTSRILG</sequence>
<evidence type="ECO:0008006" key="3">
    <source>
        <dbReference type="Google" id="ProtNLM"/>
    </source>
</evidence>
<proteinExistence type="predicted"/>
<dbReference type="HOGENOM" id="CLU_021164_3_0_1"/>
<dbReference type="SUPFAM" id="SSF52047">
    <property type="entry name" value="RNI-like"/>
    <property type="match status" value="1"/>
</dbReference>
<dbReference type="InterPro" id="IPR032675">
    <property type="entry name" value="LRR_dom_sf"/>
</dbReference>